<reference evidence="2 3" key="1">
    <citation type="submission" date="2020-08" db="EMBL/GenBank/DDBJ databases">
        <title>The Agave Microbiome: Exploring the role of microbial communities in plant adaptations to desert environments.</title>
        <authorList>
            <person name="Partida-Martinez L.P."/>
        </authorList>
    </citation>
    <scope>NUCLEOTIDE SEQUENCE [LARGE SCALE GENOMIC DNA]</scope>
    <source>
        <strain evidence="2 3">AT2.18</strain>
    </source>
</reference>
<dbReference type="GO" id="GO:0003677">
    <property type="term" value="F:DNA binding"/>
    <property type="evidence" value="ECO:0007669"/>
    <property type="project" value="InterPro"/>
</dbReference>
<dbReference type="InterPro" id="IPR010093">
    <property type="entry name" value="SinI_DNA-bd"/>
</dbReference>
<evidence type="ECO:0000313" key="2">
    <source>
        <dbReference type="EMBL" id="MBB2989847.1"/>
    </source>
</evidence>
<dbReference type="InterPro" id="IPR041657">
    <property type="entry name" value="HTH_17"/>
</dbReference>
<feature type="domain" description="Helix-turn-helix" evidence="1">
    <location>
        <begin position="5"/>
        <end position="50"/>
    </location>
</feature>
<dbReference type="EMBL" id="JACHVU010000002">
    <property type="protein sequence ID" value="MBB2989847.1"/>
    <property type="molecule type" value="Genomic_DNA"/>
</dbReference>
<dbReference type="Pfam" id="PF12728">
    <property type="entry name" value="HTH_17"/>
    <property type="match status" value="1"/>
</dbReference>
<protein>
    <submittedName>
        <fullName evidence="2">Excisionase family DNA binding protein</fullName>
    </submittedName>
</protein>
<sequence>MSGAMYSAEQVADILGLHVRTVRGYVRDGRLPAVRVGKQYRIAEHDLRAFTGMPAEPAGSPSAHGSTVVHIEDVDRLTMDRITTHLTAAAVGHSRQPGRLDVHSTYDESARRLTVFVVGDLESTVAALGLIGALTRPDKK</sequence>
<dbReference type="NCBIfam" id="TIGR01764">
    <property type="entry name" value="excise"/>
    <property type="match status" value="1"/>
</dbReference>
<name>A0A839Q2E4_MYCIR</name>
<dbReference type="AlphaFoldDB" id="A0A839Q2E4"/>
<keyword evidence="3" id="KW-1185">Reference proteome</keyword>
<evidence type="ECO:0000313" key="3">
    <source>
        <dbReference type="Proteomes" id="UP000550501"/>
    </source>
</evidence>
<proteinExistence type="predicted"/>
<dbReference type="RefSeq" id="WP_183467102.1">
    <property type="nucleotide sequence ID" value="NZ_JACHVU010000002.1"/>
</dbReference>
<dbReference type="Proteomes" id="UP000550501">
    <property type="component" value="Unassembled WGS sequence"/>
</dbReference>
<dbReference type="InterPro" id="IPR009061">
    <property type="entry name" value="DNA-bd_dom_put_sf"/>
</dbReference>
<evidence type="ECO:0000259" key="1">
    <source>
        <dbReference type="Pfam" id="PF12728"/>
    </source>
</evidence>
<accession>A0A839Q2E4</accession>
<comment type="caution">
    <text evidence="2">The sequence shown here is derived from an EMBL/GenBank/DDBJ whole genome shotgun (WGS) entry which is preliminary data.</text>
</comment>
<organism evidence="2 3">
    <name type="scientific">Mycolicibacterium iranicum</name>
    <name type="common">Mycobacterium iranicum</name>
    <dbReference type="NCBI Taxonomy" id="912594"/>
    <lineage>
        <taxon>Bacteria</taxon>
        <taxon>Bacillati</taxon>
        <taxon>Actinomycetota</taxon>
        <taxon>Actinomycetes</taxon>
        <taxon>Mycobacteriales</taxon>
        <taxon>Mycobacteriaceae</taxon>
        <taxon>Mycolicibacterium</taxon>
    </lineage>
</organism>
<gene>
    <name evidence="2" type="ORF">FHR72_001310</name>
</gene>
<dbReference type="SUPFAM" id="SSF46955">
    <property type="entry name" value="Putative DNA-binding domain"/>
    <property type="match status" value="1"/>
</dbReference>